<feature type="domain" description="Gylcosyl hydrolase 115 C-terminal" evidence="7">
    <location>
        <begin position="1324"/>
        <end position="1496"/>
    </location>
</feature>
<evidence type="ECO:0000256" key="5">
    <source>
        <dbReference type="ARBA" id="ARBA00022837"/>
    </source>
</evidence>
<reference evidence="8" key="1">
    <citation type="journal article" date="2014" name="Int. J. Syst. Evol. Microbiol.">
        <title>Complete genome sequence of Corynebacterium casei LMG S-19264T (=DSM 44701T), isolated from a smear-ripened cheese.</title>
        <authorList>
            <consortium name="US DOE Joint Genome Institute (JGI-PGF)"/>
            <person name="Walter F."/>
            <person name="Albersmeier A."/>
            <person name="Kalinowski J."/>
            <person name="Ruckert C."/>
        </authorList>
    </citation>
    <scope>NUCLEOTIDE SEQUENCE</scope>
    <source>
        <strain evidence="8">KCTC 12988</strain>
    </source>
</reference>
<name>A0A918TC89_9BACT</name>
<evidence type="ECO:0000256" key="1">
    <source>
        <dbReference type="ARBA" id="ARBA00004613"/>
    </source>
</evidence>
<keyword evidence="3" id="KW-0732">Signal</keyword>
<dbReference type="GO" id="GO:0005975">
    <property type="term" value="P:carbohydrate metabolic process"/>
    <property type="evidence" value="ECO:0007669"/>
    <property type="project" value="UniProtKB-ARBA"/>
</dbReference>
<keyword evidence="2" id="KW-0964">Secreted</keyword>
<dbReference type="Gene3D" id="3.20.20.520">
    <property type="entry name" value="Glycosyl hydrolase family 115"/>
    <property type="match status" value="1"/>
</dbReference>
<dbReference type="InterPro" id="IPR042301">
    <property type="entry name" value="GH115_sf"/>
</dbReference>
<comment type="subcellular location">
    <subcellularLocation>
        <location evidence="1">Secreted</location>
    </subcellularLocation>
</comment>
<dbReference type="PANTHER" id="PTHR37842:SF2">
    <property type="entry name" value="GYLCOSYL HYDROLASE 115 C-TERMINAL DOMAIN-CONTAINING PROTEIN"/>
    <property type="match status" value="1"/>
</dbReference>
<dbReference type="InterPro" id="IPR059100">
    <property type="entry name" value="TSP3_bac"/>
</dbReference>
<evidence type="ECO:0000256" key="3">
    <source>
        <dbReference type="ARBA" id="ARBA00022729"/>
    </source>
</evidence>
<evidence type="ECO:0000313" key="9">
    <source>
        <dbReference type="Proteomes" id="UP000644507"/>
    </source>
</evidence>
<dbReference type="PANTHER" id="PTHR37842">
    <property type="match status" value="1"/>
</dbReference>
<feature type="region of interest" description="Disordered" evidence="6">
    <location>
        <begin position="367"/>
        <end position="392"/>
    </location>
</feature>
<accession>A0A918TC89</accession>
<dbReference type="Pfam" id="PF15979">
    <property type="entry name" value="Glyco_hydro_115"/>
    <property type="match status" value="1"/>
</dbReference>
<keyword evidence="9" id="KW-1185">Reference proteome</keyword>
<dbReference type="Gene3D" id="3.30.379.10">
    <property type="entry name" value="Chitobiase/beta-hexosaminidase domain 2-like"/>
    <property type="match status" value="1"/>
</dbReference>
<dbReference type="Gene3D" id="2.60.120.1620">
    <property type="match status" value="1"/>
</dbReference>
<evidence type="ECO:0000256" key="2">
    <source>
        <dbReference type="ARBA" id="ARBA00022525"/>
    </source>
</evidence>
<dbReference type="Gene3D" id="2.60.120.260">
    <property type="entry name" value="Galactose-binding domain-like"/>
    <property type="match status" value="1"/>
</dbReference>
<reference evidence="8" key="2">
    <citation type="submission" date="2020-09" db="EMBL/GenBank/DDBJ databases">
        <authorList>
            <person name="Sun Q."/>
            <person name="Kim S."/>
        </authorList>
    </citation>
    <scope>NUCLEOTIDE SEQUENCE</scope>
    <source>
        <strain evidence="8">KCTC 12988</strain>
    </source>
</reference>
<dbReference type="GO" id="GO:0016787">
    <property type="term" value="F:hydrolase activity"/>
    <property type="evidence" value="ECO:0007669"/>
    <property type="project" value="UniProtKB-KW"/>
</dbReference>
<dbReference type="Proteomes" id="UP000644507">
    <property type="component" value="Unassembled WGS sequence"/>
</dbReference>
<dbReference type="RefSeq" id="WP_189566229.1">
    <property type="nucleotide sequence ID" value="NZ_BMXI01000001.1"/>
</dbReference>
<organism evidence="8 9">
    <name type="scientific">Roseibacillus persicicus</name>
    <dbReference type="NCBI Taxonomy" id="454148"/>
    <lineage>
        <taxon>Bacteria</taxon>
        <taxon>Pseudomonadati</taxon>
        <taxon>Verrucomicrobiota</taxon>
        <taxon>Verrucomicrobiia</taxon>
        <taxon>Verrucomicrobiales</taxon>
        <taxon>Verrucomicrobiaceae</taxon>
        <taxon>Roseibacillus</taxon>
    </lineage>
</organism>
<dbReference type="InterPro" id="IPR029018">
    <property type="entry name" value="Hex-like_dom2"/>
</dbReference>
<evidence type="ECO:0000256" key="4">
    <source>
        <dbReference type="ARBA" id="ARBA00022801"/>
    </source>
</evidence>
<dbReference type="Pfam" id="PF18884">
    <property type="entry name" value="TSP3_bac"/>
    <property type="match status" value="3"/>
</dbReference>
<dbReference type="Pfam" id="PF17829">
    <property type="entry name" value="GH115_C"/>
    <property type="match status" value="1"/>
</dbReference>
<keyword evidence="5" id="KW-0106">Calcium</keyword>
<comment type="caution">
    <text evidence="8">The sequence shown here is derived from an EMBL/GenBank/DDBJ whole genome shotgun (WGS) entry which is preliminary data.</text>
</comment>
<keyword evidence="4" id="KW-0378">Hydrolase</keyword>
<dbReference type="InterPro" id="IPR031924">
    <property type="entry name" value="GH115"/>
</dbReference>
<evidence type="ECO:0000256" key="6">
    <source>
        <dbReference type="SAM" id="MobiDB-lite"/>
    </source>
</evidence>
<evidence type="ECO:0000313" key="8">
    <source>
        <dbReference type="EMBL" id="GHC40190.1"/>
    </source>
</evidence>
<gene>
    <name evidence="8" type="ORF">GCM10007100_00680</name>
</gene>
<proteinExistence type="predicted"/>
<sequence>MKFLPALVWTGLLLASPADELALTIGNQSWLNAVWGSPAEEPVAGQQYVTASGVTGDLVRTSPAGTTANGSANFPGTSVRVVADTRFLIKQSDGEVASIRSGSGDLIIDGGRVSFAPDGSGHSATLKVDKFEVTSASGSVLDVAASADISTIDGTLTGPGDLFIAYENAGLSVDRTIVFTSVDEAGFTGKLSVTEGLILDFGSDIDISGTIELVGSSILLVDQTLVFSDGALIDSVNGVVPSGTYSGNSLSALGANYRDGGGVLVVGDGHHPGDSDGDGLPDEFEQRLIDLDPEDQVVDLADVLGPLDSPATSDFDQDGVSDADEFAARTNAANPDTDGDGLNDGIELAGTTDATAPDSDLDGFGDGVEVSAGSDPTLEEETPTLATDNPRSLPTVVPGGEGGFALVSDAGAVTLVYDDGDVKVVGIAATLLADDLEAISGTRPLRQNSLEGLSGPILLAGTIGESAFVDQLIDEGKLDVSGILGSWESYRLELVANPFPGVSEALVVAGSDRRGTAYGLGALSECLGVSPWTWWADVPPPAREEIHIGGLPLNSLPPSVRFRGIFINDEDWGLQEWAEKTYEAGPDEVKDIGPKTYAKIFELLLRLRSNYCWPGMHPSTRAFHFYEENKVVADDYAIVMGSSHAEPMLCNNVDEWSRFTSENGYSSNWNYAQNKAAIVDYWDRRAQATAGFDSIYTVGKRGIHDSGMVEGSGTAEKASWLNTIFADQRQILANRVNPNPAHVPQIFVPYKEVLSIYDSGLVDVPEDVTLIWPDDNHGYIRRLSNPAEQERSGGGGVYYHLSYWGAPADYLWLASIPPSLIWEEMMKAYENRCRRVWIFNVGDIKPMELPMEFSLRLAWNVNSYGLDCQQAFLKEWAAREFGANAADAIASVMNDYFRLNHARLPEHMDWRNDDPGAPAPASGSHYPLFSQVHHGDEAGDRLEEFRLLSERAGAIYQALPAGQRDAFYQLVVYPVLGSDAMNRKFLHTARAHRGVAQKRKTVAADSAAAEAAFQEIQDETDFYNQSLSAGKWNEMMDWKPRNLSVFNLPDQPQDPGAQSLGLGVAVEGRLEPKFIGGSVASFSTSLHAVDDAEVVSPMQEATLDGQRCLWTPGTGGAAPAGAGGRASYHFEIAESGTYSIRFQVRTPSPNDDSWYLSLNGSPPEEWNNLGVGNPTGWRWRTWKSVELEAGAHSLVVHEREDGAAFAAIVIENSSENGELGEDDLLADFRLPEFNSMTKRSFFIDLINTNLDSVAWSASVSHPWVQLSKTSGQLESDDRLTVAIDWDALPAEEELQGTVKIEQGTESIEVPLNVWNPMPLPAADFIEENGVVVMEAEHASATRPGAPAQWQFLPDLGRGEGAMIISPTDTPSLESPPEILASSPSLEYRFYLRNLGEVKVIADFLPALSLNNERGRRFAVSIDEAEPTIVSLSSQSGSGSDWSRSVLQKKIAGQSLHTISTAGVHTLKVWMVDPGLVLDRLVLSTSTIPYSYNGPRETSAEIDAVSVIGEEETLSVSSADRFRRIVNYGTLEVRDADLHLLGDLWNYGTVRVIGDSELNIGGNLANFGFLDLLTWSGAQSGSVSQLGNVLMREDIRVENLQVSEGDFRFEVPSYRGHFYQLYESATLQSGDWFPVGSLLAGLGQNGNPERLSYQIPISEFQNFFKIQVD</sequence>
<evidence type="ECO:0000259" key="7">
    <source>
        <dbReference type="Pfam" id="PF17829"/>
    </source>
</evidence>
<dbReference type="InterPro" id="IPR041437">
    <property type="entry name" value="GH115_C"/>
</dbReference>
<dbReference type="Gene3D" id="1.20.58.2150">
    <property type="match status" value="1"/>
</dbReference>
<dbReference type="EMBL" id="BMXI01000001">
    <property type="protein sequence ID" value="GHC40190.1"/>
    <property type="molecule type" value="Genomic_DNA"/>
</dbReference>
<protein>
    <recommendedName>
        <fullName evidence="7">Gylcosyl hydrolase 115 C-terminal domain-containing protein</fullName>
    </recommendedName>
</protein>